<proteinExistence type="inferred from homology"/>
<dbReference type="GO" id="GO:0006915">
    <property type="term" value="P:apoptotic process"/>
    <property type="evidence" value="ECO:0007669"/>
    <property type="project" value="UniProtKB-KW"/>
</dbReference>
<sequence>MFDLYRDALKFVATIIRNATSIESSYFHLDVHPPQKRGAFLLSFPRWADMVGGNNTDDVTFDEKLYEPTARGNPPDGYQERIGCRKALSVSTIRLVKDIANFLSKFWRFNFEGSIEIKVLRDDSSNPDEIPTTNNIIKAMRWLVDDARPDDLLFIHFSGHGDQQRDEDSDEEDELDEAIYTVDGKITDDELNKLLKSLPAGCKLTALFDTCHSGSVLDLPHVWNNDEGLFRGGYVTEKSTECKSTEAEIKCISSCKDDIESADSPDGGPLTDAFKLFLEHDAYPTYKQFFDSIRKIMIGKHKQTPQISCSRYIDTDRFFAP</sequence>
<dbReference type="GO" id="GO:0006508">
    <property type="term" value="P:proteolysis"/>
    <property type="evidence" value="ECO:0007669"/>
    <property type="project" value="InterPro"/>
</dbReference>
<evidence type="ECO:0000256" key="2">
    <source>
        <dbReference type="ARBA" id="ARBA00022703"/>
    </source>
</evidence>
<dbReference type="STRING" id="47427.A0A2H3D9W8"/>
<dbReference type="AlphaFoldDB" id="A0A2H3D9W8"/>
<dbReference type="InterPro" id="IPR050452">
    <property type="entry name" value="Metacaspase"/>
</dbReference>
<organism evidence="5 6">
    <name type="scientific">Armillaria gallica</name>
    <name type="common">Bulbous honey fungus</name>
    <name type="synonym">Armillaria bulbosa</name>
    <dbReference type="NCBI Taxonomy" id="47427"/>
    <lineage>
        <taxon>Eukaryota</taxon>
        <taxon>Fungi</taxon>
        <taxon>Dikarya</taxon>
        <taxon>Basidiomycota</taxon>
        <taxon>Agaricomycotina</taxon>
        <taxon>Agaricomycetes</taxon>
        <taxon>Agaricomycetidae</taxon>
        <taxon>Agaricales</taxon>
        <taxon>Marasmiineae</taxon>
        <taxon>Physalacriaceae</taxon>
        <taxon>Armillaria</taxon>
    </lineage>
</organism>
<dbReference type="InterPro" id="IPR029030">
    <property type="entry name" value="Caspase-like_dom_sf"/>
</dbReference>
<evidence type="ECO:0000313" key="6">
    <source>
        <dbReference type="Proteomes" id="UP000217790"/>
    </source>
</evidence>
<dbReference type="GO" id="GO:0004197">
    <property type="term" value="F:cysteine-type endopeptidase activity"/>
    <property type="evidence" value="ECO:0007669"/>
    <property type="project" value="InterPro"/>
</dbReference>
<dbReference type="OrthoDB" id="3223806at2759"/>
<keyword evidence="3" id="KW-0378">Hydrolase</keyword>
<accession>A0A2H3D9W8</accession>
<dbReference type="InterPro" id="IPR011600">
    <property type="entry name" value="Pept_C14_caspase"/>
</dbReference>
<gene>
    <name evidence="5" type="ORF">ARMGADRAFT_1081472</name>
</gene>
<evidence type="ECO:0000313" key="5">
    <source>
        <dbReference type="EMBL" id="PBK92045.1"/>
    </source>
</evidence>
<dbReference type="SUPFAM" id="SSF52129">
    <property type="entry name" value="Caspase-like"/>
    <property type="match status" value="1"/>
</dbReference>
<feature type="domain" description="Peptidase C14 caspase" evidence="4">
    <location>
        <begin position="97"/>
        <end position="310"/>
    </location>
</feature>
<name>A0A2H3D9W8_ARMGA</name>
<keyword evidence="2" id="KW-0053">Apoptosis</keyword>
<dbReference type="Pfam" id="PF00656">
    <property type="entry name" value="Peptidase_C14"/>
    <property type="match status" value="1"/>
</dbReference>
<dbReference type="PANTHER" id="PTHR48104">
    <property type="entry name" value="METACASPASE-4"/>
    <property type="match status" value="1"/>
</dbReference>
<dbReference type="InParanoid" id="A0A2H3D9W8"/>
<dbReference type="GO" id="GO:0005737">
    <property type="term" value="C:cytoplasm"/>
    <property type="evidence" value="ECO:0007669"/>
    <property type="project" value="TreeGrafter"/>
</dbReference>
<evidence type="ECO:0000256" key="1">
    <source>
        <dbReference type="ARBA" id="ARBA00009005"/>
    </source>
</evidence>
<protein>
    <recommendedName>
        <fullName evidence="4">Peptidase C14 caspase domain-containing protein</fullName>
    </recommendedName>
</protein>
<evidence type="ECO:0000256" key="3">
    <source>
        <dbReference type="ARBA" id="ARBA00022807"/>
    </source>
</evidence>
<dbReference type="Proteomes" id="UP000217790">
    <property type="component" value="Unassembled WGS sequence"/>
</dbReference>
<reference evidence="6" key="1">
    <citation type="journal article" date="2017" name="Nat. Ecol. Evol.">
        <title>Genome expansion and lineage-specific genetic innovations in the forest pathogenic fungi Armillaria.</title>
        <authorList>
            <person name="Sipos G."/>
            <person name="Prasanna A.N."/>
            <person name="Walter M.C."/>
            <person name="O'Connor E."/>
            <person name="Balint B."/>
            <person name="Krizsan K."/>
            <person name="Kiss B."/>
            <person name="Hess J."/>
            <person name="Varga T."/>
            <person name="Slot J."/>
            <person name="Riley R."/>
            <person name="Boka B."/>
            <person name="Rigling D."/>
            <person name="Barry K."/>
            <person name="Lee J."/>
            <person name="Mihaltcheva S."/>
            <person name="LaButti K."/>
            <person name="Lipzen A."/>
            <person name="Waldron R."/>
            <person name="Moloney N.M."/>
            <person name="Sperisen C."/>
            <person name="Kredics L."/>
            <person name="Vagvoelgyi C."/>
            <person name="Patrignani A."/>
            <person name="Fitzpatrick D."/>
            <person name="Nagy I."/>
            <person name="Doyle S."/>
            <person name="Anderson J.B."/>
            <person name="Grigoriev I.V."/>
            <person name="Gueldener U."/>
            <person name="Muensterkoetter M."/>
            <person name="Nagy L.G."/>
        </authorList>
    </citation>
    <scope>NUCLEOTIDE SEQUENCE [LARGE SCALE GENOMIC DNA]</scope>
    <source>
        <strain evidence="6">Ar21-2</strain>
    </source>
</reference>
<dbReference type="Gene3D" id="3.40.50.12660">
    <property type="match status" value="1"/>
</dbReference>
<dbReference type="PANTHER" id="PTHR48104:SF30">
    <property type="entry name" value="METACASPASE-1"/>
    <property type="match status" value="1"/>
</dbReference>
<keyword evidence="3" id="KW-0645">Protease</keyword>
<comment type="similarity">
    <text evidence="1">Belongs to the peptidase C14B family.</text>
</comment>
<evidence type="ECO:0000259" key="4">
    <source>
        <dbReference type="Pfam" id="PF00656"/>
    </source>
</evidence>
<keyword evidence="3" id="KW-0788">Thiol protease</keyword>
<dbReference type="EMBL" id="KZ293660">
    <property type="protein sequence ID" value="PBK92045.1"/>
    <property type="molecule type" value="Genomic_DNA"/>
</dbReference>
<keyword evidence="6" id="KW-1185">Reference proteome</keyword>